<sequence>MRANDRLDASLMARALVLAEAAASAGEVPVGALLVDGYGSTLAEAANCPIANHDPTAHAEIEV</sequence>
<evidence type="ECO:0000313" key="2">
    <source>
        <dbReference type="EMBL" id="SVD98259.1"/>
    </source>
</evidence>
<dbReference type="InterPro" id="IPR002125">
    <property type="entry name" value="CMP_dCMP_dom"/>
</dbReference>
<dbReference type="SUPFAM" id="SSF53927">
    <property type="entry name" value="Cytidine deaminase-like"/>
    <property type="match status" value="1"/>
</dbReference>
<dbReference type="PROSITE" id="PS51747">
    <property type="entry name" value="CYT_DCMP_DEAMINASES_2"/>
    <property type="match status" value="1"/>
</dbReference>
<feature type="domain" description="CMP/dCMP-type deaminase" evidence="1">
    <location>
        <begin position="6"/>
        <end position="63"/>
    </location>
</feature>
<gene>
    <name evidence="2" type="ORF">METZ01_LOCUS451113</name>
</gene>
<organism evidence="2">
    <name type="scientific">marine metagenome</name>
    <dbReference type="NCBI Taxonomy" id="408172"/>
    <lineage>
        <taxon>unclassified sequences</taxon>
        <taxon>metagenomes</taxon>
        <taxon>ecological metagenomes</taxon>
    </lineage>
</organism>
<accession>A0A382ZSN0</accession>
<evidence type="ECO:0000259" key="1">
    <source>
        <dbReference type="PROSITE" id="PS51747"/>
    </source>
</evidence>
<name>A0A382ZSN0_9ZZZZ</name>
<dbReference type="Gene3D" id="3.40.140.10">
    <property type="entry name" value="Cytidine Deaminase, domain 2"/>
    <property type="match status" value="1"/>
</dbReference>
<dbReference type="GO" id="GO:0003824">
    <property type="term" value="F:catalytic activity"/>
    <property type="evidence" value="ECO:0007669"/>
    <property type="project" value="InterPro"/>
</dbReference>
<feature type="non-terminal residue" evidence="2">
    <location>
        <position position="63"/>
    </location>
</feature>
<dbReference type="EMBL" id="UINC01186165">
    <property type="protein sequence ID" value="SVD98259.1"/>
    <property type="molecule type" value="Genomic_DNA"/>
</dbReference>
<reference evidence="2" key="1">
    <citation type="submission" date="2018-05" db="EMBL/GenBank/DDBJ databases">
        <authorList>
            <person name="Lanie J.A."/>
            <person name="Ng W.-L."/>
            <person name="Kazmierczak K.M."/>
            <person name="Andrzejewski T.M."/>
            <person name="Davidsen T.M."/>
            <person name="Wayne K.J."/>
            <person name="Tettelin H."/>
            <person name="Glass J.I."/>
            <person name="Rusch D."/>
            <person name="Podicherti R."/>
            <person name="Tsui H.-C.T."/>
            <person name="Winkler M.E."/>
        </authorList>
    </citation>
    <scope>NUCLEOTIDE SEQUENCE</scope>
</reference>
<dbReference type="AlphaFoldDB" id="A0A382ZSN0"/>
<proteinExistence type="predicted"/>
<protein>
    <recommendedName>
        <fullName evidence="1">CMP/dCMP-type deaminase domain-containing protein</fullName>
    </recommendedName>
</protein>
<dbReference type="InterPro" id="IPR016193">
    <property type="entry name" value="Cytidine_deaminase-like"/>
</dbReference>
<dbReference type="Pfam" id="PF00383">
    <property type="entry name" value="dCMP_cyt_deam_1"/>
    <property type="match status" value="1"/>
</dbReference>